<dbReference type="PANTHER" id="PTHR48081">
    <property type="entry name" value="AB HYDROLASE SUPERFAMILY PROTEIN C4A8.06C"/>
    <property type="match status" value="1"/>
</dbReference>
<sequence length="276" mass="28159">MTQHQPYAAADGLVRVYPAGAPGGAGLVWAHGGGFVAGDLDMPEADWVARSFAARGIPVVSIDYRLVAGGRDVYPAASDDVLAAWSWAVSAAPGLGIDPDRLVVGGASAGANLVTGAVLRLLAGEVPGLPTPAAVFLAYPTLLAVQPDPDPALRAALDANPEADRFAPGRVREMYETYLGGPVEHPPLPAVPGLARPADLAGFPPALMVNDDVDELRVSGEAFGATLAAAGVAVEVVTEPGTEHGHLNRPDEPAASATVDRVVAWLARVAAPQPTT</sequence>
<proteinExistence type="predicted"/>
<dbReference type="InterPro" id="IPR029058">
    <property type="entry name" value="AB_hydrolase_fold"/>
</dbReference>
<dbReference type="AlphaFoldDB" id="A0AAU7W6H7"/>
<protein>
    <submittedName>
        <fullName evidence="3">Alpha/beta hydrolase fold domain-containing protein</fullName>
    </submittedName>
</protein>
<gene>
    <name evidence="3" type="ORF">ABIQ69_15875</name>
</gene>
<reference evidence="3" key="1">
    <citation type="submission" date="2024-05" db="EMBL/GenBank/DDBJ databases">
        <authorList>
            <person name="Yu L."/>
        </authorList>
    </citation>
    <scope>NUCLEOTIDE SEQUENCE</scope>
    <source>
        <strain evidence="3">G08B096</strain>
    </source>
</reference>
<dbReference type="SUPFAM" id="SSF53474">
    <property type="entry name" value="alpha/beta-Hydrolases"/>
    <property type="match status" value="1"/>
</dbReference>
<dbReference type="Pfam" id="PF07859">
    <property type="entry name" value="Abhydrolase_3"/>
    <property type="match status" value="1"/>
</dbReference>
<dbReference type="PANTHER" id="PTHR48081:SF8">
    <property type="entry name" value="ALPHA_BETA HYDROLASE FOLD-3 DOMAIN-CONTAINING PROTEIN-RELATED"/>
    <property type="match status" value="1"/>
</dbReference>
<evidence type="ECO:0000313" key="3">
    <source>
        <dbReference type="EMBL" id="XBX82070.1"/>
    </source>
</evidence>
<dbReference type="RefSeq" id="WP_350348091.1">
    <property type="nucleotide sequence ID" value="NZ_CP158374.1"/>
</dbReference>
<name>A0AAU7W6H7_9MICO</name>
<organism evidence="3">
    <name type="scientific">Agromyces sp. G08B096</name>
    <dbReference type="NCBI Taxonomy" id="3156399"/>
    <lineage>
        <taxon>Bacteria</taxon>
        <taxon>Bacillati</taxon>
        <taxon>Actinomycetota</taxon>
        <taxon>Actinomycetes</taxon>
        <taxon>Micrococcales</taxon>
        <taxon>Microbacteriaceae</taxon>
        <taxon>Agromyces</taxon>
    </lineage>
</organism>
<dbReference type="EMBL" id="CP158374">
    <property type="protein sequence ID" value="XBX82070.1"/>
    <property type="molecule type" value="Genomic_DNA"/>
</dbReference>
<dbReference type="GO" id="GO:0016787">
    <property type="term" value="F:hydrolase activity"/>
    <property type="evidence" value="ECO:0007669"/>
    <property type="project" value="UniProtKB-KW"/>
</dbReference>
<keyword evidence="1 3" id="KW-0378">Hydrolase</keyword>
<evidence type="ECO:0000259" key="2">
    <source>
        <dbReference type="Pfam" id="PF07859"/>
    </source>
</evidence>
<dbReference type="InterPro" id="IPR050300">
    <property type="entry name" value="GDXG_lipolytic_enzyme"/>
</dbReference>
<dbReference type="InterPro" id="IPR013094">
    <property type="entry name" value="AB_hydrolase_3"/>
</dbReference>
<accession>A0AAU7W6H7</accession>
<evidence type="ECO:0000256" key="1">
    <source>
        <dbReference type="ARBA" id="ARBA00022801"/>
    </source>
</evidence>
<dbReference type="Gene3D" id="3.40.50.1820">
    <property type="entry name" value="alpha/beta hydrolase"/>
    <property type="match status" value="1"/>
</dbReference>
<feature type="domain" description="Alpha/beta hydrolase fold-3" evidence="2">
    <location>
        <begin position="27"/>
        <end position="246"/>
    </location>
</feature>